<dbReference type="SMART" id="SM00482">
    <property type="entry name" value="POLAc"/>
    <property type="match status" value="1"/>
</dbReference>
<dbReference type="GO" id="GO:0003887">
    <property type="term" value="F:DNA-directed DNA polymerase activity"/>
    <property type="evidence" value="ECO:0007669"/>
    <property type="project" value="UniProtKB-KW"/>
</dbReference>
<comment type="cofactor">
    <cofactor evidence="1">
        <name>Mg(2+)</name>
        <dbReference type="ChEBI" id="CHEBI:18420"/>
    </cofactor>
</comment>
<dbReference type="GO" id="GO:0006264">
    <property type="term" value="P:mitochondrial DNA replication"/>
    <property type="evidence" value="ECO:0007669"/>
    <property type="project" value="InterPro"/>
</dbReference>
<protein>
    <recommendedName>
        <fullName evidence="4">DNA-directed DNA polymerase</fullName>
        <ecNumber evidence="4">2.7.7.7</ecNumber>
    </recommendedName>
    <alternativeName>
        <fullName evidence="12">Mitochondrial DNA polymerase catalytic subunit</fullName>
    </alternativeName>
</protein>
<feature type="domain" description="DNA-directed DNA polymerase family A palm" evidence="16">
    <location>
        <begin position="710"/>
        <end position="940"/>
    </location>
</feature>
<comment type="function">
    <text evidence="14">Involved in the replication of mitochondrial DNA.</text>
</comment>
<dbReference type="PRINTS" id="PR00867">
    <property type="entry name" value="DNAPOLG"/>
</dbReference>
<keyword evidence="18" id="KW-1185">Reference proteome</keyword>
<organism evidence="17 18">
    <name type="scientific">Ascobolus immersus RN42</name>
    <dbReference type="NCBI Taxonomy" id="1160509"/>
    <lineage>
        <taxon>Eukaryota</taxon>
        <taxon>Fungi</taxon>
        <taxon>Dikarya</taxon>
        <taxon>Ascomycota</taxon>
        <taxon>Pezizomycotina</taxon>
        <taxon>Pezizomycetes</taxon>
        <taxon>Pezizales</taxon>
        <taxon>Ascobolaceae</taxon>
        <taxon>Ascobolus</taxon>
    </lineage>
</organism>
<dbReference type="STRING" id="1160509.A0A3N4I9A5"/>
<dbReference type="Gene3D" id="3.30.70.370">
    <property type="match status" value="1"/>
</dbReference>
<accession>A0A3N4I9A5</accession>
<keyword evidence="5" id="KW-0808">Transferase</keyword>
<evidence type="ECO:0000256" key="1">
    <source>
        <dbReference type="ARBA" id="ARBA00001946"/>
    </source>
</evidence>
<reference evidence="17 18" key="1">
    <citation type="journal article" date="2018" name="Nat. Ecol. Evol.">
        <title>Pezizomycetes genomes reveal the molecular basis of ectomycorrhizal truffle lifestyle.</title>
        <authorList>
            <person name="Murat C."/>
            <person name="Payen T."/>
            <person name="Noel B."/>
            <person name="Kuo A."/>
            <person name="Morin E."/>
            <person name="Chen J."/>
            <person name="Kohler A."/>
            <person name="Krizsan K."/>
            <person name="Balestrini R."/>
            <person name="Da Silva C."/>
            <person name="Montanini B."/>
            <person name="Hainaut M."/>
            <person name="Levati E."/>
            <person name="Barry K.W."/>
            <person name="Belfiori B."/>
            <person name="Cichocki N."/>
            <person name="Clum A."/>
            <person name="Dockter R.B."/>
            <person name="Fauchery L."/>
            <person name="Guy J."/>
            <person name="Iotti M."/>
            <person name="Le Tacon F."/>
            <person name="Lindquist E.A."/>
            <person name="Lipzen A."/>
            <person name="Malagnac F."/>
            <person name="Mello A."/>
            <person name="Molinier V."/>
            <person name="Miyauchi S."/>
            <person name="Poulain J."/>
            <person name="Riccioni C."/>
            <person name="Rubini A."/>
            <person name="Sitrit Y."/>
            <person name="Splivallo R."/>
            <person name="Traeger S."/>
            <person name="Wang M."/>
            <person name="Zifcakova L."/>
            <person name="Wipf D."/>
            <person name="Zambonelli A."/>
            <person name="Paolocci F."/>
            <person name="Nowrousian M."/>
            <person name="Ottonello S."/>
            <person name="Baldrian P."/>
            <person name="Spatafora J.W."/>
            <person name="Henrissat B."/>
            <person name="Nagy L.G."/>
            <person name="Aury J.M."/>
            <person name="Wincker P."/>
            <person name="Grigoriev I.V."/>
            <person name="Bonfante P."/>
            <person name="Martin F.M."/>
        </authorList>
    </citation>
    <scope>NUCLEOTIDE SEQUENCE [LARGE SCALE GENOMIC DNA]</scope>
    <source>
        <strain evidence="17 18">RN42</strain>
    </source>
</reference>
<dbReference type="SUPFAM" id="SSF53098">
    <property type="entry name" value="Ribonuclease H-like"/>
    <property type="match status" value="1"/>
</dbReference>
<dbReference type="InterPro" id="IPR043502">
    <property type="entry name" value="DNA/RNA_pol_sf"/>
</dbReference>
<evidence type="ECO:0000256" key="13">
    <source>
        <dbReference type="ARBA" id="ARBA00049244"/>
    </source>
</evidence>
<dbReference type="Pfam" id="PF00476">
    <property type="entry name" value="DNA_pol_A"/>
    <property type="match status" value="1"/>
</dbReference>
<evidence type="ECO:0000256" key="2">
    <source>
        <dbReference type="ARBA" id="ARBA00004173"/>
    </source>
</evidence>
<dbReference type="InterPro" id="IPR019760">
    <property type="entry name" value="DNA-dir_DNA_pol_A_CS"/>
</dbReference>
<feature type="region of interest" description="Disordered" evidence="15">
    <location>
        <begin position="1125"/>
        <end position="1147"/>
    </location>
</feature>
<dbReference type="GO" id="GO:0003677">
    <property type="term" value="F:DNA binding"/>
    <property type="evidence" value="ECO:0007669"/>
    <property type="project" value="UniProtKB-KW"/>
</dbReference>
<evidence type="ECO:0000259" key="16">
    <source>
        <dbReference type="SMART" id="SM00482"/>
    </source>
</evidence>
<dbReference type="OrthoDB" id="5588663at2759"/>
<keyword evidence="6" id="KW-0548">Nucleotidyltransferase</keyword>
<evidence type="ECO:0000256" key="5">
    <source>
        <dbReference type="ARBA" id="ARBA00022679"/>
    </source>
</evidence>
<comment type="similarity">
    <text evidence="3">Belongs to the DNA polymerase type-A family.</text>
</comment>
<dbReference type="PROSITE" id="PS00447">
    <property type="entry name" value="DNA_POLYMERASE_A"/>
    <property type="match status" value="1"/>
</dbReference>
<keyword evidence="9" id="KW-0239">DNA-directed DNA polymerase</keyword>
<dbReference type="InterPro" id="IPR041336">
    <property type="entry name" value="DNApol_Exo"/>
</dbReference>
<evidence type="ECO:0000256" key="15">
    <source>
        <dbReference type="SAM" id="MobiDB-lite"/>
    </source>
</evidence>
<dbReference type="PANTHER" id="PTHR10267:SF0">
    <property type="entry name" value="DNA POLYMERASE SUBUNIT GAMMA-1"/>
    <property type="match status" value="1"/>
</dbReference>
<evidence type="ECO:0000313" key="18">
    <source>
        <dbReference type="Proteomes" id="UP000275078"/>
    </source>
</evidence>
<dbReference type="GO" id="GO:0005760">
    <property type="term" value="C:gamma DNA polymerase complex"/>
    <property type="evidence" value="ECO:0007669"/>
    <property type="project" value="InterPro"/>
</dbReference>
<dbReference type="InterPro" id="IPR012337">
    <property type="entry name" value="RNaseH-like_sf"/>
</dbReference>
<dbReference type="FunFam" id="3.30.420.390:FF:000003">
    <property type="entry name" value="DNA polymerase gamma, mitochondrial"/>
    <property type="match status" value="1"/>
</dbReference>
<dbReference type="AlphaFoldDB" id="A0A3N4I9A5"/>
<name>A0A3N4I9A5_ASCIM</name>
<dbReference type="GO" id="GO:0008408">
    <property type="term" value="F:3'-5' exonuclease activity"/>
    <property type="evidence" value="ECO:0007669"/>
    <property type="project" value="TreeGrafter"/>
</dbReference>
<keyword evidence="11" id="KW-0496">Mitochondrion</keyword>
<evidence type="ECO:0000256" key="6">
    <source>
        <dbReference type="ARBA" id="ARBA00022695"/>
    </source>
</evidence>
<dbReference type="Pfam" id="PF18136">
    <property type="entry name" value="DNApol_Exo"/>
    <property type="match status" value="1"/>
</dbReference>
<dbReference type="EC" id="2.7.7.7" evidence="4"/>
<evidence type="ECO:0000256" key="4">
    <source>
        <dbReference type="ARBA" id="ARBA00012417"/>
    </source>
</evidence>
<dbReference type="FunFam" id="1.10.150.20:FF:000035">
    <property type="entry name" value="DNA polymerase gamma, mitochondrial"/>
    <property type="match status" value="1"/>
</dbReference>
<keyword evidence="7" id="KW-0235">DNA replication</keyword>
<comment type="catalytic activity">
    <reaction evidence="13">
        <text>DNA(n) + a 2'-deoxyribonucleoside 5'-triphosphate = DNA(n+1) + diphosphate</text>
        <dbReference type="Rhea" id="RHEA:22508"/>
        <dbReference type="Rhea" id="RHEA-COMP:17339"/>
        <dbReference type="Rhea" id="RHEA-COMP:17340"/>
        <dbReference type="ChEBI" id="CHEBI:33019"/>
        <dbReference type="ChEBI" id="CHEBI:61560"/>
        <dbReference type="ChEBI" id="CHEBI:173112"/>
        <dbReference type="EC" id="2.7.7.7"/>
    </reaction>
</comment>
<keyword evidence="8" id="KW-0460">Magnesium</keyword>
<evidence type="ECO:0000256" key="10">
    <source>
        <dbReference type="ARBA" id="ARBA00023125"/>
    </source>
</evidence>
<keyword evidence="10" id="KW-0238">DNA-binding</keyword>
<evidence type="ECO:0000256" key="14">
    <source>
        <dbReference type="ARBA" id="ARBA00057053"/>
    </source>
</evidence>
<dbReference type="SUPFAM" id="SSF56672">
    <property type="entry name" value="DNA/RNA polymerases"/>
    <property type="match status" value="1"/>
</dbReference>
<evidence type="ECO:0000256" key="11">
    <source>
        <dbReference type="ARBA" id="ARBA00023128"/>
    </source>
</evidence>
<dbReference type="InterPro" id="IPR001098">
    <property type="entry name" value="DNA-dir_DNA_pol_A_palm_dom"/>
</dbReference>
<dbReference type="Gene3D" id="3.30.420.390">
    <property type="match status" value="2"/>
</dbReference>
<comment type="subcellular location">
    <subcellularLocation>
        <location evidence="2">Mitochondrion</location>
    </subcellularLocation>
</comment>
<gene>
    <name evidence="17" type="ORF">BJ508DRAFT_415241</name>
</gene>
<proteinExistence type="inferred from homology"/>
<dbReference type="Proteomes" id="UP000275078">
    <property type="component" value="Unassembled WGS sequence"/>
</dbReference>
<evidence type="ECO:0000313" key="17">
    <source>
        <dbReference type="EMBL" id="RPA80771.1"/>
    </source>
</evidence>
<evidence type="ECO:0000256" key="3">
    <source>
        <dbReference type="ARBA" id="ARBA00007705"/>
    </source>
</evidence>
<evidence type="ECO:0000256" key="9">
    <source>
        <dbReference type="ARBA" id="ARBA00022932"/>
    </source>
</evidence>
<dbReference type="PANTHER" id="PTHR10267">
    <property type="entry name" value="DNA POLYMERASE SUBUNIT GAMMA-1"/>
    <property type="match status" value="1"/>
</dbReference>
<dbReference type="CDD" id="cd08641">
    <property type="entry name" value="DNA_pol_gammaA"/>
    <property type="match status" value="1"/>
</dbReference>
<evidence type="ECO:0000256" key="12">
    <source>
        <dbReference type="ARBA" id="ARBA00031966"/>
    </source>
</evidence>
<dbReference type="InterPro" id="IPR002297">
    <property type="entry name" value="DNA-dir_DNA_pol_A_mt"/>
</dbReference>
<dbReference type="Gene3D" id="1.10.150.20">
    <property type="entry name" value="5' to 3' exonuclease, C-terminal subdomain"/>
    <property type="match status" value="1"/>
</dbReference>
<evidence type="ECO:0000256" key="8">
    <source>
        <dbReference type="ARBA" id="ARBA00022842"/>
    </source>
</evidence>
<sequence>MLSLEISQRQLPRLLSSRILPGAVARLIRSRSLIRLQSTVANVINATDSTPPTGLSRPTKARFNEIGVQQISSDLYSQIFRTARESSRPSPDLIELSRKHLTTHNLLGKNTDNNPPIAFDVPELHGKTLDEHFYRLGREAGEPHYTIAQEFARQLLPQAPRKWVEQSGWTKYVAGEPPVKVDAPGEDMMVFDVEVMYKEHPFAVMASAASPNAWYMWLSPWLLKEDENPRHLIPLGDPRKPRLVVGHNVGYDRQRVLEEYNIQQTENFFLDTMSLHVAVNGMCSRQRPAWMKHRKDRELRERIIEEGSTDLARLLDGQAPDEAELWVARSSVNSLRDVAHFHCNISVDKEVRSKFGELDRDGILKELESLMNYCAADVEVTHNVFKAVFPNYLERCPHPVSFAALRHLASVILPVNRSWEDYIATAEKTYQDMAAKIQETLLQLTEDARSLKDKEEIWANDPWLRQLDWGGQEIKYTKKGKPYAAQKLPGEPNWYRGLFPKKDGPINITVRSRLAPIMFRLQWEGYPLVWSDIHGWTFRVPDEDLQKFEDKPVVSCNMSEEENPALKNDRNATYFKIPHRDGPTARCANPLAKNYLQYFESGILSSAPPIKVPNAEVRAEKAAPDTEEKPVAHRALEMNAACSYWISARERIKSQMVVYQSDVKAGMGLKVDGVEVGAILPQIIPMGTITRRAVENTWLTASNAKKNRVGSELKAMVKAPPGYCFVGADVDSEELWIASLVGDAQFKLHGGNALGFMTLEGTKSAGTDLHSRTATILGISRNDAKIFNYGRIYGAGVKYATTLLRQFNPMISDKEADTIANTLYKETKGQKTKAKAIFDRQFWRGGTESFVFNMLEEFADQDTPRTPVLGAGITDALNKKYIPPSGYLTSRINWAVQSSGVDYLHLLIVGMDYLIRRYNLNARVSITVHDEIRYLVKESDKYRVAMALQVANLWTRAMFAQQVGMDDLPQSCAFFSAIDVDKVLRKEVDMDCVTPSHPTPIPHGESLDIQKLLSFGEQARLDPNTKPRRPIDVGRFTYEERVPVMEEIQKKQTPHYLRAQMATDAEIKKITQELKPKKESAPKNVKRVPVTAFGDEDYEEEPFIRPTRYKPQVVLLMKTDMGLTNKSNLYKGPKRKKQNEPQMDWNW</sequence>
<dbReference type="EMBL" id="ML119685">
    <property type="protein sequence ID" value="RPA80771.1"/>
    <property type="molecule type" value="Genomic_DNA"/>
</dbReference>
<evidence type="ECO:0000256" key="7">
    <source>
        <dbReference type="ARBA" id="ARBA00022705"/>
    </source>
</evidence>
<dbReference type="InterPro" id="IPR047580">
    <property type="entry name" value="POLG_palm_dom"/>
</dbReference>